<dbReference type="AlphaFoldDB" id="A0A0P0WIM9"/>
<dbReference type="ExpressionAtlas" id="A0A0P0WIM9">
    <property type="expression patterns" value="baseline and differential"/>
</dbReference>
<proteinExistence type="evidence at protein level"/>
<reference evidence="2 3" key="3">
    <citation type="journal article" date="2013" name="Rice">
        <title>Improvement of the Oryza sativa Nipponbare reference genome using next generation sequence and optical map data.</title>
        <authorList>
            <person name="Kawahara Y."/>
            <person name="de la Bastide M."/>
            <person name="Hamilton J.P."/>
            <person name="Kanamori H."/>
            <person name="McCombie W.R."/>
            <person name="Ouyang S."/>
            <person name="Schwartz D.C."/>
            <person name="Tanaka T."/>
            <person name="Wu J."/>
            <person name="Zhou S."/>
            <person name="Childs K.L."/>
            <person name="Davidson R.M."/>
            <person name="Lin H."/>
            <person name="Quesada-Ocampo L."/>
            <person name="Vaillancourt B."/>
            <person name="Sakai H."/>
            <person name="Lee S.S."/>
            <person name="Kim J."/>
            <person name="Numa H."/>
            <person name="Itoh T."/>
            <person name="Buell C.R."/>
            <person name="Matsumoto T."/>
        </authorList>
    </citation>
    <scope>NUCLEOTIDE SEQUENCE [LARGE SCALE GENOMIC DNA]</scope>
    <source>
        <strain evidence="3">cv. Nipponbare</strain>
    </source>
</reference>
<dbReference type="PANTHER" id="PTHR31365">
    <property type="entry name" value="EXPRESSED PROTEIN"/>
    <property type="match status" value="1"/>
</dbReference>
<reference evidence="2 3" key="2">
    <citation type="journal article" date="2013" name="Plant Cell Physiol.">
        <title>Rice Annotation Project Database (RAP-DB): an integrative and interactive database for rice genomics.</title>
        <authorList>
            <person name="Sakai H."/>
            <person name="Lee S.S."/>
            <person name="Tanaka T."/>
            <person name="Numa H."/>
            <person name="Kim J."/>
            <person name="Kawahara Y."/>
            <person name="Wakimoto H."/>
            <person name="Yang C.C."/>
            <person name="Iwamoto M."/>
            <person name="Abe T."/>
            <person name="Yamada Y."/>
            <person name="Muto A."/>
            <person name="Inokuchi H."/>
            <person name="Ikemura T."/>
            <person name="Matsumoto T."/>
            <person name="Sasaki T."/>
            <person name="Itoh T."/>
        </authorList>
    </citation>
    <scope>NUCLEOTIDE SEQUENCE [LARGE SCALE GENOMIC DNA]</scope>
    <source>
        <strain evidence="3">cv. Nipponbare</strain>
    </source>
</reference>
<evidence type="ECO:0007829" key="4">
    <source>
        <dbReference type="PeptideAtlas" id="A0A0P0WIM9"/>
    </source>
</evidence>
<dbReference type="PANTHER" id="PTHR31365:SF4">
    <property type="entry name" value="OS05G0179800 PROTEIN"/>
    <property type="match status" value="1"/>
</dbReference>
<dbReference type="Proteomes" id="UP000059680">
    <property type="component" value="Chromosome 5"/>
</dbReference>
<protein>
    <submittedName>
        <fullName evidence="2">Os05g0179800 protein</fullName>
    </submittedName>
</protein>
<organism evidence="2 3">
    <name type="scientific">Oryza sativa subsp. japonica</name>
    <name type="common">Rice</name>
    <dbReference type="NCBI Taxonomy" id="39947"/>
    <lineage>
        <taxon>Eukaryota</taxon>
        <taxon>Viridiplantae</taxon>
        <taxon>Streptophyta</taxon>
        <taxon>Embryophyta</taxon>
        <taxon>Tracheophyta</taxon>
        <taxon>Spermatophyta</taxon>
        <taxon>Magnoliopsida</taxon>
        <taxon>Liliopsida</taxon>
        <taxon>Poales</taxon>
        <taxon>Poaceae</taxon>
        <taxon>BOP clade</taxon>
        <taxon>Oryzoideae</taxon>
        <taxon>Oryzeae</taxon>
        <taxon>Oryzinae</taxon>
        <taxon>Oryza</taxon>
        <taxon>Oryza sativa</taxon>
    </lineage>
</organism>
<feature type="compositionally biased region" description="Low complexity" evidence="1">
    <location>
        <begin position="53"/>
        <end position="69"/>
    </location>
</feature>
<accession>A0A0P0WIM9</accession>
<dbReference type="Gramene" id="Os05t0179800-02">
    <property type="protein sequence ID" value="Os05t0179800-02"/>
    <property type="gene ID" value="Os05g0179800"/>
</dbReference>
<keyword evidence="4 5" id="KW-1267">Proteomics identification</keyword>
<feature type="region of interest" description="Disordered" evidence="1">
    <location>
        <begin position="1"/>
        <end position="85"/>
    </location>
</feature>
<evidence type="ECO:0000256" key="1">
    <source>
        <dbReference type="SAM" id="MobiDB-lite"/>
    </source>
</evidence>
<feature type="non-terminal residue" evidence="2">
    <location>
        <position position="1"/>
    </location>
</feature>
<gene>
    <name evidence="2" type="ordered locus">Os05g0179800</name>
    <name evidence="2" type="ORF">OSNPB_050179800</name>
</gene>
<dbReference type="EMBL" id="AP014961">
    <property type="protein sequence ID" value="BAS92551.1"/>
    <property type="molecule type" value="Genomic_DNA"/>
</dbReference>
<name>A0A0P0WIM9_ORYSJ</name>
<sequence length="85" mass="9129">AKEAKETQELNGGVEEAAGAEPDEEVASMDVKDRIKKVASMKKKKSSKEMDTAAKIAASEAAARSAKLAAAKKKEKSHYNQQPVR</sequence>
<evidence type="ECO:0000313" key="2">
    <source>
        <dbReference type="EMBL" id="BAS92551.1"/>
    </source>
</evidence>
<feature type="compositionally biased region" description="Basic residues" evidence="1">
    <location>
        <begin position="34"/>
        <end position="46"/>
    </location>
</feature>
<evidence type="ECO:0000313" key="3">
    <source>
        <dbReference type="Proteomes" id="UP000059680"/>
    </source>
</evidence>
<evidence type="ECO:0007829" key="5">
    <source>
        <dbReference type="ProteomicsDB" id="A0A0P0WIM9"/>
    </source>
</evidence>
<keyword evidence="3" id="KW-1185">Reference proteome</keyword>
<reference evidence="3" key="1">
    <citation type="journal article" date="2005" name="Nature">
        <title>The map-based sequence of the rice genome.</title>
        <authorList>
            <consortium name="International rice genome sequencing project (IRGSP)"/>
            <person name="Matsumoto T."/>
            <person name="Wu J."/>
            <person name="Kanamori H."/>
            <person name="Katayose Y."/>
            <person name="Fujisawa M."/>
            <person name="Namiki N."/>
            <person name="Mizuno H."/>
            <person name="Yamamoto K."/>
            <person name="Antonio B.A."/>
            <person name="Baba T."/>
            <person name="Sakata K."/>
            <person name="Nagamura Y."/>
            <person name="Aoki H."/>
            <person name="Arikawa K."/>
            <person name="Arita K."/>
            <person name="Bito T."/>
            <person name="Chiden Y."/>
            <person name="Fujitsuka N."/>
            <person name="Fukunaka R."/>
            <person name="Hamada M."/>
            <person name="Harada C."/>
            <person name="Hayashi A."/>
            <person name="Hijishita S."/>
            <person name="Honda M."/>
            <person name="Hosokawa S."/>
            <person name="Ichikawa Y."/>
            <person name="Idonuma A."/>
            <person name="Iijima M."/>
            <person name="Ikeda M."/>
            <person name="Ikeno M."/>
            <person name="Ito K."/>
            <person name="Ito S."/>
            <person name="Ito T."/>
            <person name="Ito Y."/>
            <person name="Ito Y."/>
            <person name="Iwabuchi A."/>
            <person name="Kamiya K."/>
            <person name="Karasawa W."/>
            <person name="Kurita K."/>
            <person name="Katagiri S."/>
            <person name="Kikuta A."/>
            <person name="Kobayashi H."/>
            <person name="Kobayashi N."/>
            <person name="Machita K."/>
            <person name="Maehara T."/>
            <person name="Masukawa M."/>
            <person name="Mizubayashi T."/>
            <person name="Mukai Y."/>
            <person name="Nagasaki H."/>
            <person name="Nagata Y."/>
            <person name="Naito S."/>
            <person name="Nakashima M."/>
            <person name="Nakama Y."/>
            <person name="Nakamichi Y."/>
            <person name="Nakamura M."/>
            <person name="Meguro A."/>
            <person name="Negishi M."/>
            <person name="Ohta I."/>
            <person name="Ohta T."/>
            <person name="Okamoto M."/>
            <person name="Ono N."/>
            <person name="Saji S."/>
            <person name="Sakaguchi M."/>
            <person name="Sakai K."/>
            <person name="Shibata M."/>
            <person name="Shimokawa T."/>
            <person name="Song J."/>
            <person name="Takazaki Y."/>
            <person name="Terasawa K."/>
            <person name="Tsugane M."/>
            <person name="Tsuji K."/>
            <person name="Ueda S."/>
            <person name="Waki K."/>
            <person name="Yamagata H."/>
            <person name="Yamamoto M."/>
            <person name="Yamamoto S."/>
            <person name="Yamane H."/>
            <person name="Yoshiki S."/>
            <person name="Yoshihara R."/>
            <person name="Yukawa K."/>
            <person name="Zhong H."/>
            <person name="Yano M."/>
            <person name="Yuan Q."/>
            <person name="Ouyang S."/>
            <person name="Liu J."/>
            <person name="Jones K.M."/>
            <person name="Gansberger K."/>
            <person name="Moffat K."/>
            <person name="Hill J."/>
            <person name="Bera J."/>
            <person name="Fadrosh D."/>
            <person name="Jin S."/>
            <person name="Johri S."/>
            <person name="Kim M."/>
            <person name="Overton L."/>
            <person name="Reardon M."/>
            <person name="Tsitrin T."/>
            <person name="Vuong H."/>
            <person name="Weaver B."/>
            <person name="Ciecko A."/>
            <person name="Tallon L."/>
            <person name="Jackson J."/>
            <person name="Pai G."/>
            <person name="Aken S.V."/>
            <person name="Utterback T."/>
            <person name="Reidmuller S."/>
            <person name="Feldblyum T."/>
            <person name="Hsiao J."/>
            <person name="Zismann V."/>
            <person name="Iobst S."/>
            <person name="de Vazeille A.R."/>
            <person name="Buell C.R."/>
            <person name="Ying K."/>
            <person name="Li Y."/>
            <person name="Lu T."/>
            <person name="Huang Y."/>
            <person name="Zhao Q."/>
            <person name="Feng Q."/>
            <person name="Zhang L."/>
            <person name="Zhu J."/>
            <person name="Weng Q."/>
            <person name="Mu J."/>
            <person name="Lu Y."/>
            <person name="Fan D."/>
            <person name="Liu Y."/>
            <person name="Guan J."/>
            <person name="Zhang Y."/>
            <person name="Yu S."/>
            <person name="Liu X."/>
            <person name="Zhang Y."/>
            <person name="Hong G."/>
            <person name="Han B."/>
            <person name="Choisne N."/>
            <person name="Demange N."/>
            <person name="Orjeda G."/>
            <person name="Samain S."/>
            <person name="Cattolico L."/>
            <person name="Pelletier E."/>
            <person name="Couloux A."/>
            <person name="Segurens B."/>
            <person name="Wincker P."/>
            <person name="D'Hont A."/>
            <person name="Scarpelli C."/>
            <person name="Weissenbach J."/>
            <person name="Salanoubat M."/>
            <person name="Quetier F."/>
            <person name="Yu Y."/>
            <person name="Kim H.R."/>
            <person name="Rambo T."/>
            <person name="Currie J."/>
            <person name="Collura K."/>
            <person name="Luo M."/>
            <person name="Yang T."/>
            <person name="Ammiraju J.S.S."/>
            <person name="Engler F."/>
            <person name="Soderlund C."/>
            <person name="Wing R.A."/>
            <person name="Palmer L.E."/>
            <person name="de la Bastide M."/>
            <person name="Spiegel L."/>
            <person name="Nascimento L."/>
            <person name="Zutavern T."/>
            <person name="O'Shaughnessy A."/>
            <person name="Dike S."/>
            <person name="Dedhia N."/>
            <person name="Preston R."/>
            <person name="Balija V."/>
            <person name="McCombie W.R."/>
            <person name="Chow T."/>
            <person name="Chen H."/>
            <person name="Chung M."/>
            <person name="Chen C."/>
            <person name="Shaw J."/>
            <person name="Wu H."/>
            <person name="Hsiao K."/>
            <person name="Chao Y."/>
            <person name="Chu M."/>
            <person name="Cheng C."/>
            <person name="Hour A."/>
            <person name="Lee P."/>
            <person name="Lin S."/>
            <person name="Lin Y."/>
            <person name="Liou J."/>
            <person name="Liu S."/>
            <person name="Hsing Y."/>
            <person name="Raghuvanshi S."/>
            <person name="Mohanty A."/>
            <person name="Bharti A.K."/>
            <person name="Gaur A."/>
            <person name="Gupta V."/>
            <person name="Kumar D."/>
            <person name="Ravi V."/>
            <person name="Vij S."/>
            <person name="Kapur A."/>
            <person name="Khurana P."/>
            <person name="Khurana P."/>
            <person name="Khurana J.P."/>
            <person name="Tyagi A.K."/>
            <person name="Gaikwad K."/>
            <person name="Singh A."/>
            <person name="Dalal V."/>
            <person name="Srivastava S."/>
            <person name="Dixit A."/>
            <person name="Pal A.K."/>
            <person name="Ghazi I.A."/>
            <person name="Yadav M."/>
            <person name="Pandit A."/>
            <person name="Bhargava A."/>
            <person name="Sureshbabu K."/>
            <person name="Batra K."/>
            <person name="Sharma T.R."/>
            <person name="Mohapatra T."/>
            <person name="Singh N.K."/>
            <person name="Messing J."/>
            <person name="Nelson A.B."/>
            <person name="Fuks G."/>
            <person name="Kavchok S."/>
            <person name="Keizer G."/>
            <person name="Linton E."/>
            <person name="Llaca V."/>
            <person name="Song R."/>
            <person name="Tanyolac B."/>
            <person name="Young S."/>
            <person name="Ho-Il K."/>
            <person name="Hahn J.H."/>
            <person name="Sangsakoo G."/>
            <person name="Vanavichit A."/>
            <person name="de Mattos Luiz.A.T."/>
            <person name="Zimmer P.D."/>
            <person name="Malone G."/>
            <person name="Dellagostin O."/>
            <person name="de Oliveira A.C."/>
            <person name="Bevan M."/>
            <person name="Bancroft I."/>
            <person name="Minx P."/>
            <person name="Cordum H."/>
            <person name="Wilson R."/>
            <person name="Cheng Z."/>
            <person name="Jin W."/>
            <person name="Jiang J."/>
            <person name="Leong S.A."/>
            <person name="Iwama H."/>
            <person name="Gojobori T."/>
            <person name="Itoh T."/>
            <person name="Niimura Y."/>
            <person name="Fujii Y."/>
            <person name="Habara T."/>
            <person name="Sakai H."/>
            <person name="Sato Y."/>
            <person name="Wilson G."/>
            <person name="Kumar K."/>
            <person name="McCouch S."/>
            <person name="Juretic N."/>
            <person name="Hoen D."/>
            <person name="Wright S."/>
            <person name="Bruskiewich R."/>
            <person name="Bureau T."/>
            <person name="Miyao A."/>
            <person name="Hirochika H."/>
            <person name="Nishikawa T."/>
            <person name="Kadowaki K."/>
            <person name="Sugiura M."/>
            <person name="Burr B."/>
            <person name="Sasaki T."/>
        </authorList>
    </citation>
    <scope>NUCLEOTIDE SEQUENCE [LARGE SCALE GENOMIC DNA]</scope>
    <source>
        <strain evidence="3">cv. Nipponbare</strain>
    </source>
</reference>